<dbReference type="SUPFAM" id="SSF52540">
    <property type="entry name" value="P-loop containing nucleoside triphosphate hydrolases"/>
    <property type="match status" value="1"/>
</dbReference>
<dbReference type="Proteomes" id="UP001596016">
    <property type="component" value="Unassembled WGS sequence"/>
</dbReference>
<keyword evidence="2" id="KW-0547">Nucleotide-binding</keyword>
<dbReference type="GO" id="GO:0005524">
    <property type="term" value="F:ATP binding"/>
    <property type="evidence" value="ECO:0007669"/>
    <property type="project" value="UniProtKB-KW"/>
</dbReference>
<keyword evidence="6" id="KW-1185">Reference proteome</keyword>
<dbReference type="CDD" id="cd03219">
    <property type="entry name" value="ABC_Mj1267_LivG_branched"/>
    <property type="match status" value="1"/>
</dbReference>
<organism evidence="5 6">
    <name type="scientific">Aquamicrobium segne</name>
    <dbReference type="NCBI Taxonomy" id="469547"/>
    <lineage>
        <taxon>Bacteria</taxon>
        <taxon>Pseudomonadati</taxon>
        <taxon>Pseudomonadota</taxon>
        <taxon>Alphaproteobacteria</taxon>
        <taxon>Hyphomicrobiales</taxon>
        <taxon>Phyllobacteriaceae</taxon>
        <taxon>Aquamicrobium</taxon>
    </lineage>
</organism>
<evidence type="ECO:0000259" key="4">
    <source>
        <dbReference type="PROSITE" id="PS50893"/>
    </source>
</evidence>
<dbReference type="PANTHER" id="PTHR45772">
    <property type="entry name" value="CONSERVED COMPONENT OF ABC TRANSPORTER FOR NATURAL AMINO ACIDS-RELATED"/>
    <property type="match status" value="1"/>
</dbReference>
<dbReference type="Pfam" id="PF00005">
    <property type="entry name" value="ABC_tran"/>
    <property type="match status" value="1"/>
</dbReference>
<sequence length="256" mass="27959">MTQQLQINNVTKRFGGLRIIEGFDLELQAGARHAIIGPNGAGKTTLFNMISGWLVPTSGNISIDGKNIAGMSPEKVTEAGLARSFQKNTLFEGLSVLESLRLSIQARSRARFNFLAAASSFKDIIEQACIAAEKMNLQDVLDRQVKTLSYGQKRQLEVAMALACSPKILLLDEPAAGTSPAERTLLMQLLNELPKEMTLLLVEHDMDVVFGVCSQITVLNYGRAVVTGTPEEIRQNEDVRAAYLGKSLDQDGGRHE</sequence>
<dbReference type="Gene3D" id="3.40.50.300">
    <property type="entry name" value="P-loop containing nucleotide triphosphate hydrolases"/>
    <property type="match status" value="1"/>
</dbReference>
<evidence type="ECO:0000313" key="6">
    <source>
        <dbReference type="Proteomes" id="UP001596016"/>
    </source>
</evidence>
<dbReference type="InterPro" id="IPR027417">
    <property type="entry name" value="P-loop_NTPase"/>
</dbReference>
<evidence type="ECO:0000256" key="1">
    <source>
        <dbReference type="ARBA" id="ARBA00022448"/>
    </source>
</evidence>
<dbReference type="InterPro" id="IPR032823">
    <property type="entry name" value="BCA_ABC_TP_C"/>
</dbReference>
<accession>A0ABW0GYE9</accession>
<dbReference type="EMBL" id="JBHSLL010000010">
    <property type="protein sequence ID" value="MFC5384768.1"/>
    <property type="molecule type" value="Genomic_DNA"/>
</dbReference>
<evidence type="ECO:0000256" key="2">
    <source>
        <dbReference type="ARBA" id="ARBA00022741"/>
    </source>
</evidence>
<dbReference type="InterPro" id="IPR003439">
    <property type="entry name" value="ABC_transporter-like_ATP-bd"/>
</dbReference>
<protein>
    <submittedName>
        <fullName evidence="5">ABC transporter ATP-binding protein</fullName>
    </submittedName>
</protein>
<dbReference type="Pfam" id="PF12399">
    <property type="entry name" value="BCA_ABC_TP_C"/>
    <property type="match status" value="1"/>
</dbReference>
<proteinExistence type="predicted"/>
<dbReference type="InterPro" id="IPR003593">
    <property type="entry name" value="AAA+_ATPase"/>
</dbReference>
<reference evidence="6" key="1">
    <citation type="journal article" date="2019" name="Int. J. Syst. Evol. Microbiol.">
        <title>The Global Catalogue of Microorganisms (GCM) 10K type strain sequencing project: providing services to taxonomists for standard genome sequencing and annotation.</title>
        <authorList>
            <consortium name="The Broad Institute Genomics Platform"/>
            <consortium name="The Broad Institute Genome Sequencing Center for Infectious Disease"/>
            <person name="Wu L."/>
            <person name="Ma J."/>
        </authorList>
    </citation>
    <scope>NUCLEOTIDE SEQUENCE [LARGE SCALE GENOMIC DNA]</scope>
    <source>
        <strain evidence="6">CGMCC 4.1415</strain>
    </source>
</reference>
<evidence type="ECO:0000256" key="3">
    <source>
        <dbReference type="ARBA" id="ARBA00022840"/>
    </source>
</evidence>
<keyword evidence="1" id="KW-0813">Transport</keyword>
<dbReference type="RefSeq" id="WP_378227618.1">
    <property type="nucleotide sequence ID" value="NZ_JBHSLL010000010.1"/>
</dbReference>
<dbReference type="SMART" id="SM00382">
    <property type="entry name" value="AAA"/>
    <property type="match status" value="1"/>
</dbReference>
<gene>
    <name evidence="5" type="ORF">ACFPLB_02185</name>
</gene>
<name>A0ABW0GYE9_9HYPH</name>
<dbReference type="PROSITE" id="PS50893">
    <property type="entry name" value="ABC_TRANSPORTER_2"/>
    <property type="match status" value="1"/>
</dbReference>
<feature type="domain" description="ABC transporter" evidence="4">
    <location>
        <begin position="5"/>
        <end position="246"/>
    </location>
</feature>
<dbReference type="InterPro" id="IPR051120">
    <property type="entry name" value="ABC_AA/LPS_Transport"/>
</dbReference>
<evidence type="ECO:0000313" key="5">
    <source>
        <dbReference type="EMBL" id="MFC5384768.1"/>
    </source>
</evidence>
<comment type="caution">
    <text evidence="5">The sequence shown here is derived from an EMBL/GenBank/DDBJ whole genome shotgun (WGS) entry which is preliminary data.</text>
</comment>
<keyword evidence="3 5" id="KW-0067">ATP-binding</keyword>
<dbReference type="PANTHER" id="PTHR45772:SF9">
    <property type="entry name" value="CONSERVED COMPONENT OF ABC TRANSPORTER FOR NATURAL AMINO ACIDS"/>
    <property type="match status" value="1"/>
</dbReference>